<evidence type="ECO:0000259" key="1">
    <source>
        <dbReference type="Pfam" id="PF01827"/>
    </source>
</evidence>
<dbReference type="CTD" id="9814985"/>
<dbReference type="PANTHER" id="PTHR23014:SF1">
    <property type="entry name" value="DUF38 DOMAIN-CONTAINING PROTEIN-RELATED"/>
    <property type="match status" value="1"/>
</dbReference>
<reference evidence="2 3" key="1">
    <citation type="submission" date="2019-12" db="EMBL/GenBank/DDBJ databases">
        <title>Chromosome-level assembly of the Caenorhabditis remanei genome.</title>
        <authorList>
            <person name="Teterina A.A."/>
            <person name="Willis J.H."/>
            <person name="Phillips P.C."/>
        </authorList>
    </citation>
    <scope>NUCLEOTIDE SEQUENCE [LARGE SCALE GENOMIC DNA]</scope>
    <source>
        <strain evidence="2 3">PX506</strain>
        <tissue evidence="2">Whole organism</tissue>
    </source>
</reference>
<comment type="caution">
    <text evidence="2">The sequence shown here is derived from an EMBL/GenBank/DDBJ whole genome shotgun (WGS) entry which is preliminary data.</text>
</comment>
<gene>
    <name evidence="2" type="ORF">GCK72_020954</name>
</gene>
<dbReference type="GeneID" id="9814985"/>
<organism evidence="2 3">
    <name type="scientific">Caenorhabditis remanei</name>
    <name type="common">Caenorhabditis vulgaris</name>
    <dbReference type="NCBI Taxonomy" id="31234"/>
    <lineage>
        <taxon>Eukaryota</taxon>
        <taxon>Metazoa</taxon>
        <taxon>Ecdysozoa</taxon>
        <taxon>Nematoda</taxon>
        <taxon>Chromadorea</taxon>
        <taxon>Rhabditida</taxon>
        <taxon>Rhabditina</taxon>
        <taxon>Rhabditomorpha</taxon>
        <taxon>Rhabditoidea</taxon>
        <taxon>Rhabditidae</taxon>
        <taxon>Peloderinae</taxon>
        <taxon>Caenorhabditis</taxon>
    </lineage>
</organism>
<dbReference type="Proteomes" id="UP000483820">
    <property type="component" value="Chromosome V"/>
</dbReference>
<dbReference type="InterPro" id="IPR002900">
    <property type="entry name" value="DUF38/FTH_CAE_spp"/>
</dbReference>
<dbReference type="RefSeq" id="XP_053582817.1">
    <property type="nucleotide sequence ID" value="XM_053733904.1"/>
</dbReference>
<accession>A0A6A5GI86</accession>
<name>A0A6A5GI86_CAERE</name>
<protein>
    <recommendedName>
        <fullName evidence="1">DUF38 domain-containing protein</fullName>
    </recommendedName>
</protein>
<evidence type="ECO:0000313" key="2">
    <source>
        <dbReference type="EMBL" id="KAF1754393.1"/>
    </source>
</evidence>
<dbReference type="AlphaFoldDB" id="A0A6A5GI86"/>
<dbReference type="Pfam" id="PF01827">
    <property type="entry name" value="FTH"/>
    <property type="match status" value="1"/>
</dbReference>
<sequence length="622" mass="72897">MVIRAFELVHHKSNGRLESQQIVIANNAIINCFIADGAFPDGAVNAVVMYQQFFDDCFMVSAEPQTSFVENSNFVLIFCEDLREILLEQNFALQGLSIYTVGDYDSPDFITSPILDTIKTSLSLKSVKMVIESLHLEIFRIEQVLDLLSYINLKRLNRLVLRIPATDAQVDFEQLLALDIWREFENFVVKWHTILITSRIFKTIRICFEHLDHEKVKEILSQRIHGKICRLLRVPNSINQVLATELDENSITVSRDQDKYKYDFLATDEDFIPLAVSSDWSKTLENKTIIELLLDHLGFIEIQTLRKVCSNIRTCIDHYKPDPNLTKLGIIVKELCYGEVDIKMGFMDGSYRETSYEKVQYGCKVGDILLPEQDMHEICLNDLMTIMPRKEFHLEEFEFAVPCTRYSHVPELFAQKKEFVEKLEKLLIPNNVLMKARKFIYFENCHETDQMPNSILWLEPISLELIEMHSDKRREAKMNEVMKLIMDSNQWQYAKEYVMKEFAFLGKVNPDQFVHFSKIDITVENWTNEDFFNWQEEVLYSPSFIKYKISFRNCSIDNDIYNLLGLPFRTVNGRTTWYFKMPEKNLVLHVIYYASKSVIFTRVDIEDVPEVVVMNFDVQLID</sequence>
<dbReference type="EMBL" id="WUAV01000005">
    <property type="protein sequence ID" value="KAF1754393.1"/>
    <property type="molecule type" value="Genomic_DNA"/>
</dbReference>
<dbReference type="PANTHER" id="PTHR23014">
    <property type="entry name" value="F-BOX A PROTEIN"/>
    <property type="match status" value="1"/>
</dbReference>
<evidence type="ECO:0000313" key="3">
    <source>
        <dbReference type="Proteomes" id="UP000483820"/>
    </source>
</evidence>
<feature type="domain" description="DUF38" evidence="1">
    <location>
        <begin position="419"/>
        <end position="553"/>
    </location>
</feature>
<dbReference type="KEGG" id="crq:GCK72_020954"/>
<proteinExistence type="predicted"/>